<reference evidence="1" key="1">
    <citation type="submission" date="2014-09" db="EMBL/GenBank/DDBJ databases">
        <authorList>
            <person name="Magalhaes I.L.F."/>
            <person name="Oliveira U."/>
            <person name="Santos F.R."/>
            <person name="Vidigal T.H.D.A."/>
            <person name="Brescovit A.D."/>
            <person name="Santos A.J."/>
        </authorList>
    </citation>
    <scope>NUCLEOTIDE SEQUENCE</scope>
    <source>
        <tissue evidence="1">Shoot tissue taken approximately 20 cm above the soil surface</tissue>
    </source>
</reference>
<dbReference type="AlphaFoldDB" id="A0A0A8ZE66"/>
<name>A0A0A8ZE66_ARUDO</name>
<proteinExistence type="predicted"/>
<evidence type="ECO:0000313" key="1">
    <source>
        <dbReference type="EMBL" id="JAD35040.1"/>
    </source>
</evidence>
<reference evidence="1" key="2">
    <citation type="journal article" date="2015" name="Data Brief">
        <title>Shoot transcriptome of the giant reed, Arundo donax.</title>
        <authorList>
            <person name="Barrero R.A."/>
            <person name="Guerrero F.D."/>
            <person name="Moolhuijzen P."/>
            <person name="Goolsby J.A."/>
            <person name="Tidwell J."/>
            <person name="Bellgard S.E."/>
            <person name="Bellgard M.I."/>
        </authorList>
    </citation>
    <scope>NUCLEOTIDE SEQUENCE</scope>
    <source>
        <tissue evidence="1">Shoot tissue taken approximately 20 cm above the soil surface</tissue>
    </source>
</reference>
<protein>
    <submittedName>
        <fullName evidence="1">Uncharacterized protein</fullName>
    </submittedName>
</protein>
<accession>A0A0A8ZE66</accession>
<organism evidence="1">
    <name type="scientific">Arundo donax</name>
    <name type="common">Giant reed</name>
    <name type="synonym">Donax arundinaceus</name>
    <dbReference type="NCBI Taxonomy" id="35708"/>
    <lineage>
        <taxon>Eukaryota</taxon>
        <taxon>Viridiplantae</taxon>
        <taxon>Streptophyta</taxon>
        <taxon>Embryophyta</taxon>
        <taxon>Tracheophyta</taxon>
        <taxon>Spermatophyta</taxon>
        <taxon>Magnoliopsida</taxon>
        <taxon>Liliopsida</taxon>
        <taxon>Poales</taxon>
        <taxon>Poaceae</taxon>
        <taxon>PACMAD clade</taxon>
        <taxon>Arundinoideae</taxon>
        <taxon>Arundineae</taxon>
        <taxon>Arundo</taxon>
    </lineage>
</organism>
<sequence length="25" mass="2725">MILSVALASGDYVAKNFIEMTPKIL</sequence>
<dbReference type="EMBL" id="GBRH01262855">
    <property type="protein sequence ID" value="JAD35040.1"/>
    <property type="molecule type" value="Transcribed_RNA"/>
</dbReference>